<reference evidence="1 2" key="1">
    <citation type="submission" date="2019-03" db="EMBL/GenBank/DDBJ databases">
        <title>Genomic Encyclopedia of Type Strains, Phase IV (KMG-IV): sequencing the most valuable type-strain genomes for metagenomic binning, comparative biology and taxonomic classification.</title>
        <authorList>
            <person name="Goeker M."/>
        </authorList>
    </citation>
    <scope>NUCLEOTIDE SEQUENCE [LARGE SCALE GENOMIC DNA]</scope>
    <source>
        <strain evidence="1 2">DSM 101688</strain>
    </source>
</reference>
<accession>A0A4R3JCI8</accession>
<dbReference type="InterPro" id="IPR018550">
    <property type="entry name" value="Lipid-A_deacylase-rel"/>
</dbReference>
<dbReference type="Gene3D" id="2.40.160.20">
    <property type="match status" value="1"/>
</dbReference>
<proteinExistence type="predicted"/>
<sequence>MRTLCANGACVAWHIVDVAFQMRGISILHTRTTAGLLAVSALTFVLSLFAPAPEAHADDPAFLSIGAGTFDWNRRKDEGAEFRMEYRSNYKIGGIFKPFVAVAGTTTGNYFAGAGVLVDLYVGKRFVITPSFAPHYYTGGNKKLDLDYPLEFRSQIEFAYRFDNRSRLGVAVSHYSNASLGKTNPGTEAATLYYSVPIDTLLGN</sequence>
<comment type="caution">
    <text evidence="1">The sequence shown here is derived from an EMBL/GenBank/DDBJ whole genome shotgun (WGS) entry which is preliminary data.</text>
</comment>
<organism evidence="1 2">
    <name type="scientific">Varunaivibrio sulfuroxidans</name>
    <dbReference type="NCBI Taxonomy" id="1773489"/>
    <lineage>
        <taxon>Bacteria</taxon>
        <taxon>Pseudomonadati</taxon>
        <taxon>Pseudomonadota</taxon>
        <taxon>Alphaproteobacteria</taxon>
        <taxon>Rhodospirillales</taxon>
        <taxon>Magnetovibrionaceae</taxon>
        <taxon>Varunaivibrio</taxon>
    </lineage>
</organism>
<gene>
    <name evidence="1" type="ORF">EDD55_103291</name>
</gene>
<dbReference type="AlphaFoldDB" id="A0A4R3JCI8"/>
<evidence type="ECO:0000313" key="2">
    <source>
        <dbReference type="Proteomes" id="UP000295304"/>
    </source>
</evidence>
<protein>
    <submittedName>
        <fullName evidence="1">Lipid A 3-O-deacylase PagL</fullName>
    </submittedName>
</protein>
<dbReference type="Proteomes" id="UP000295304">
    <property type="component" value="Unassembled WGS sequence"/>
</dbReference>
<keyword evidence="2" id="KW-1185">Reference proteome</keyword>
<name>A0A4R3JCI8_9PROT</name>
<evidence type="ECO:0000313" key="1">
    <source>
        <dbReference type="EMBL" id="TCS63668.1"/>
    </source>
</evidence>
<dbReference type="EMBL" id="SLZW01000003">
    <property type="protein sequence ID" value="TCS63668.1"/>
    <property type="molecule type" value="Genomic_DNA"/>
</dbReference>
<dbReference type="Pfam" id="PF09411">
    <property type="entry name" value="PagL"/>
    <property type="match status" value="1"/>
</dbReference>